<keyword evidence="4" id="KW-1185">Reference proteome</keyword>
<feature type="transmembrane region" description="Helical" evidence="1">
    <location>
        <begin position="92"/>
        <end position="112"/>
    </location>
</feature>
<dbReference type="InterPro" id="IPR033879">
    <property type="entry name" value="UPP_Pase"/>
</dbReference>
<protein>
    <submittedName>
        <fullName evidence="3">Undecaprenyl-diphosphatase</fullName>
    </submittedName>
</protein>
<evidence type="ECO:0000256" key="1">
    <source>
        <dbReference type="SAM" id="Phobius"/>
    </source>
</evidence>
<dbReference type="RefSeq" id="WP_347370827.1">
    <property type="nucleotide sequence ID" value="NZ_JBDOJC010000001.1"/>
</dbReference>
<gene>
    <name evidence="3" type="ORF">ABGV49_11825</name>
</gene>
<proteinExistence type="predicted"/>
<dbReference type="CDD" id="cd03385">
    <property type="entry name" value="PAP2_BcrC_like"/>
    <property type="match status" value="1"/>
</dbReference>
<dbReference type="SMART" id="SM00014">
    <property type="entry name" value="acidPPc"/>
    <property type="match status" value="1"/>
</dbReference>
<dbReference type="EMBL" id="JBDOJC010000001">
    <property type="protein sequence ID" value="MEO2217745.1"/>
    <property type="molecule type" value="Genomic_DNA"/>
</dbReference>
<feature type="transmembrane region" description="Helical" evidence="1">
    <location>
        <begin position="55"/>
        <end position="80"/>
    </location>
</feature>
<organism evidence="3 4">
    <name type="scientific">Chromobacterium vaccinii</name>
    <dbReference type="NCBI Taxonomy" id="1108595"/>
    <lineage>
        <taxon>Bacteria</taxon>
        <taxon>Pseudomonadati</taxon>
        <taxon>Pseudomonadota</taxon>
        <taxon>Betaproteobacteria</taxon>
        <taxon>Neisseriales</taxon>
        <taxon>Chromobacteriaceae</taxon>
        <taxon>Chromobacterium</taxon>
    </lineage>
</organism>
<dbReference type="InterPro" id="IPR000326">
    <property type="entry name" value="PAP2/HPO"/>
</dbReference>
<evidence type="ECO:0000313" key="4">
    <source>
        <dbReference type="Proteomes" id="UP001455709"/>
    </source>
</evidence>
<feature type="domain" description="Phosphatidic acid phosphatase type 2/haloperoxidase" evidence="2">
    <location>
        <begin position="88"/>
        <end position="199"/>
    </location>
</feature>
<comment type="caution">
    <text evidence="3">The sequence shown here is derived from an EMBL/GenBank/DDBJ whole genome shotgun (WGS) entry which is preliminary data.</text>
</comment>
<accession>A0ABV0FER1</accession>
<keyword evidence="1" id="KW-0812">Transmembrane</keyword>
<sequence>MSGSIPTRGRWFRPGRTRRIAMSGTDGLIRMANVMENLNFALFSWLNAPALPAPAMLHLATFCAESLIWAIPVGIGLAWLRGGESVRRGMQAAALAGLTGLSANLLIGLAWQHPRPFMIGLGHTLIPHAADSSFPSDHLTLWWSAAFSLLLRPGSRRVGWALAALGLPMAWARIYLGVHFPLDMAGAAATALTAAWLTGPRNERRLEPIHRFAQYARRALFGRFIAAGWLRA</sequence>
<evidence type="ECO:0000313" key="3">
    <source>
        <dbReference type="EMBL" id="MEO2217745.1"/>
    </source>
</evidence>
<keyword evidence="1" id="KW-0472">Membrane</keyword>
<dbReference type="Proteomes" id="UP001455709">
    <property type="component" value="Unassembled WGS sequence"/>
</dbReference>
<name>A0ABV0FER1_9NEIS</name>
<dbReference type="Gene3D" id="1.20.144.10">
    <property type="entry name" value="Phosphatidic acid phosphatase type 2/haloperoxidase"/>
    <property type="match status" value="1"/>
</dbReference>
<keyword evidence="1" id="KW-1133">Transmembrane helix</keyword>
<dbReference type="InterPro" id="IPR036938">
    <property type="entry name" value="PAP2/HPO_sf"/>
</dbReference>
<evidence type="ECO:0000259" key="2">
    <source>
        <dbReference type="SMART" id="SM00014"/>
    </source>
</evidence>
<dbReference type="SUPFAM" id="SSF48317">
    <property type="entry name" value="Acid phosphatase/Vanadium-dependent haloperoxidase"/>
    <property type="match status" value="1"/>
</dbReference>
<dbReference type="Pfam" id="PF01569">
    <property type="entry name" value="PAP2"/>
    <property type="match status" value="1"/>
</dbReference>
<reference evidence="3 4" key="1">
    <citation type="submission" date="2024-05" db="EMBL/GenBank/DDBJ databases">
        <authorList>
            <person name="De Oliveira J.P."/>
            <person name="Noriler S.A."/>
            <person name="De Oliveira A.G."/>
            <person name="Sipoli D.S."/>
        </authorList>
    </citation>
    <scope>NUCLEOTIDE SEQUENCE [LARGE SCALE GENOMIC DNA]</scope>
    <source>
        <strain evidence="3 4">LABIM189</strain>
    </source>
</reference>